<protein>
    <submittedName>
        <fullName evidence="1">Accessory Sec system protein Asp2</fullName>
    </submittedName>
</protein>
<dbReference type="NCBIfam" id="TIGR03712">
    <property type="entry name" value="acc_sec_asp2"/>
    <property type="match status" value="1"/>
</dbReference>
<dbReference type="InterPro" id="IPR029058">
    <property type="entry name" value="AB_hydrolase_fold"/>
</dbReference>
<dbReference type="InterPro" id="IPR022267">
    <property type="entry name" value="Asp2"/>
</dbReference>
<dbReference type="AlphaFoldDB" id="A0A6A8ME31"/>
<dbReference type="OrthoDB" id="9768578at2"/>
<keyword evidence="2" id="KW-1185">Reference proteome</keyword>
<evidence type="ECO:0000313" key="2">
    <source>
        <dbReference type="Proteomes" id="UP000438120"/>
    </source>
</evidence>
<dbReference type="RefSeq" id="WP_154548423.1">
    <property type="nucleotide sequence ID" value="NZ_VUMX01000011.1"/>
</dbReference>
<dbReference type="Pfam" id="PF16929">
    <property type="entry name" value="Asp2"/>
    <property type="match status" value="1"/>
</dbReference>
<dbReference type="GO" id="GO:0015031">
    <property type="term" value="P:protein transport"/>
    <property type="evidence" value="ECO:0007669"/>
    <property type="project" value="InterPro"/>
</dbReference>
<sequence length="518" mass="59585">MDYFLLYGIEEYLPSVPEFADVKWFKAGRGKLADLVEELKADKKLRFRGFQGCWLIDLPLDEDVPVLAKNVDAYTFIADDDLEDEEKSERVQYLFKTKQVTYRHFESHNQAFDWINTRLFGGQTGSKIDVSALEVNPLFRGRIEYDGFKSVRLSGNFGDEYWPVVNWRWGIYCDKDKTIEMWPQFIKDPSIDIRLAVFENNPGIADNVRRRMAFDEKDMKDWLLIEGTNAGSVLNVSLEVRGEGNLTVGDVHYRWSRRGMGSFIAGGEEISDQNRDLLITYFNPGDLKPPLNVYFSGYRTAEGFEGFYMMRGMKTPFMLIGDPRLEGGQFYLGSKELEDKLVAKIKEKLAWLGFDHTQLVMSGLSMGTFGAMYYAAKLEPRAIIVGKPLASLGNMAKMERDYRFGIFPTAFDVLNQGSPIKDWHANFDDRANALNDKFWSAFSKADFSQTILAVAYMEDDDYDAYGYRDLLRNFNGRKRDTKIIAKGFPGHHNDATGPLVKWFRTQYGMILRDEFGER</sequence>
<dbReference type="Proteomes" id="UP000438120">
    <property type="component" value="Unassembled WGS sequence"/>
</dbReference>
<name>A0A6A8ME31_9LACO</name>
<reference evidence="1 2" key="1">
    <citation type="submission" date="2019-08" db="EMBL/GenBank/DDBJ databases">
        <title>In-depth cultivation of the pig gut microbiome towards novel bacterial diversity and tailored functional studies.</title>
        <authorList>
            <person name="Wylensek D."/>
            <person name="Hitch T.C.A."/>
            <person name="Clavel T."/>
        </authorList>
    </citation>
    <scope>NUCLEOTIDE SEQUENCE [LARGE SCALE GENOMIC DNA]</scope>
    <source>
        <strain evidence="1 2">Bifido-178-WT-2B</strain>
    </source>
</reference>
<gene>
    <name evidence="1" type="primary">asp2</name>
    <name evidence="1" type="ORF">FYJ62_05185</name>
</gene>
<evidence type="ECO:0000313" key="1">
    <source>
        <dbReference type="EMBL" id="MST87045.1"/>
    </source>
</evidence>
<accession>A0A6A8ME31</accession>
<organism evidence="1 2">
    <name type="scientific">Lactobacillus porci</name>
    <dbReference type="NCBI Taxonomy" id="2012477"/>
    <lineage>
        <taxon>Bacteria</taxon>
        <taxon>Bacillati</taxon>
        <taxon>Bacillota</taxon>
        <taxon>Bacilli</taxon>
        <taxon>Lactobacillales</taxon>
        <taxon>Lactobacillaceae</taxon>
        <taxon>Lactobacillus</taxon>
    </lineage>
</organism>
<dbReference type="EMBL" id="VUMX01000011">
    <property type="protein sequence ID" value="MST87045.1"/>
    <property type="molecule type" value="Genomic_DNA"/>
</dbReference>
<comment type="caution">
    <text evidence="1">The sequence shown here is derived from an EMBL/GenBank/DDBJ whole genome shotgun (WGS) entry which is preliminary data.</text>
</comment>
<proteinExistence type="predicted"/>
<dbReference type="SUPFAM" id="SSF53474">
    <property type="entry name" value="alpha/beta-Hydrolases"/>
    <property type="match status" value="1"/>
</dbReference>